<dbReference type="GO" id="GO:0004519">
    <property type="term" value="F:endonuclease activity"/>
    <property type="evidence" value="ECO:0007669"/>
    <property type="project" value="UniProtKB-KW"/>
</dbReference>
<accession>A0A3N0HZE3</accession>
<dbReference type="Pfam" id="PF12320">
    <property type="entry name" value="SbcD_C"/>
    <property type="match status" value="1"/>
</dbReference>
<keyword evidence="11" id="KW-1185">Reference proteome</keyword>
<dbReference type="GO" id="GO:0008408">
    <property type="term" value="F:3'-5' exonuclease activity"/>
    <property type="evidence" value="ECO:0007669"/>
    <property type="project" value="InterPro"/>
</dbReference>
<comment type="subunit">
    <text evidence="2 7">Heterodimer of SbcC and SbcD.</text>
</comment>
<comment type="caution">
    <text evidence="10">The sequence shown here is derived from an EMBL/GenBank/DDBJ whole genome shotgun (WGS) entry which is preliminary data.</text>
</comment>
<evidence type="ECO:0000256" key="1">
    <source>
        <dbReference type="ARBA" id="ARBA00010555"/>
    </source>
</evidence>
<evidence type="ECO:0000256" key="2">
    <source>
        <dbReference type="ARBA" id="ARBA00011322"/>
    </source>
</evidence>
<sequence length="379" mass="43177">MKIFHLSDLHIGMNLMNYDLVQDQKYVFDQIIAYAQKENPDVIVIAGDIYDKAVPSAQAVELFDAFISTLSMTLPSCVFMMISGNHDSAPRIDCFRHILSKQKIYMIGQPPQNKEEHIFTVDLKDAYGPVRFYLLPFIKPSMVRPIFEEEGLSYDASMRKLLQREDIDTSIRNVLVSHQFFVPKGSDSSSIERMDSEVCTVGNIDQIYTDILADFDYVALGHIHKPMKVGSETIQYCGTPMPYSLSEAEQEKHIVMIDLQAKGNTHIQYLPLSPLHPIRKLSGTLEELLAQANEDYVSLTLTDDTNIYVADIQKRLRIAFPHVLEMKREYGYQSTYQTISSKEQVADPWTLCSQFLGAMNDEEEQALKDIINIVLEVEA</sequence>
<dbReference type="InterPro" id="IPR004593">
    <property type="entry name" value="SbcD"/>
</dbReference>
<dbReference type="EMBL" id="RJQC01000003">
    <property type="protein sequence ID" value="RNM29696.1"/>
    <property type="molecule type" value="Genomic_DNA"/>
</dbReference>
<dbReference type="InterPro" id="IPR004843">
    <property type="entry name" value="Calcineurin-like_PHP"/>
</dbReference>
<protein>
    <recommendedName>
        <fullName evidence="3 7">Nuclease SbcCD subunit D</fullName>
    </recommendedName>
</protein>
<dbReference type="InterPro" id="IPR029052">
    <property type="entry name" value="Metallo-depent_PP-like"/>
</dbReference>
<keyword evidence="7" id="KW-0235">DNA replication</keyword>
<organism evidence="10 11">
    <name type="scientific">Absicoccus porci</name>
    <dbReference type="NCBI Taxonomy" id="2486576"/>
    <lineage>
        <taxon>Bacteria</taxon>
        <taxon>Bacillati</taxon>
        <taxon>Bacillota</taxon>
        <taxon>Erysipelotrichia</taxon>
        <taxon>Erysipelotrichales</taxon>
        <taxon>Erysipelotrichaceae</taxon>
        <taxon>Absicoccus</taxon>
    </lineage>
</organism>
<evidence type="ECO:0000256" key="6">
    <source>
        <dbReference type="ARBA" id="ARBA00022839"/>
    </source>
</evidence>
<gene>
    <name evidence="7" type="primary">sbcD</name>
    <name evidence="10" type="ORF">EDX97_08655</name>
</gene>
<comment type="similarity">
    <text evidence="1 7">Belongs to the SbcD family.</text>
</comment>
<dbReference type="Pfam" id="PF00149">
    <property type="entry name" value="Metallophos"/>
    <property type="match status" value="1"/>
</dbReference>
<evidence type="ECO:0000313" key="10">
    <source>
        <dbReference type="EMBL" id="RNM29696.1"/>
    </source>
</evidence>
<evidence type="ECO:0000259" key="8">
    <source>
        <dbReference type="Pfam" id="PF00149"/>
    </source>
</evidence>
<keyword evidence="7" id="KW-0233">DNA recombination</keyword>
<dbReference type="RefSeq" id="WP_128520759.1">
    <property type="nucleotide sequence ID" value="NZ_RJQC01000003.1"/>
</dbReference>
<dbReference type="NCBIfam" id="TIGR00619">
    <property type="entry name" value="sbcd"/>
    <property type="match status" value="1"/>
</dbReference>
<dbReference type="OrthoDB" id="9773856at2"/>
<keyword evidence="4 7" id="KW-0540">Nuclease</keyword>
<dbReference type="PANTHER" id="PTHR30337">
    <property type="entry name" value="COMPONENT OF ATP-DEPENDENT DSDNA EXONUCLEASE"/>
    <property type="match status" value="1"/>
</dbReference>
<evidence type="ECO:0000259" key="9">
    <source>
        <dbReference type="Pfam" id="PF12320"/>
    </source>
</evidence>
<keyword evidence="5 7" id="KW-0378">Hydrolase</keyword>
<dbReference type="CDD" id="cd00840">
    <property type="entry name" value="MPP_Mre11_N"/>
    <property type="match status" value="1"/>
</dbReference>
<name>A0A3N0HZE3_9FIRM</name>
<dbReference type="PANTHER" id="PTHR30337:SF0">
    <property type="entry name" value="NUCLEASE SBCCD SUBUNIT D"/>
    <property type="match status" value="1"/>
</dbReference>
<dbReference type="SUPFAM" id="SSF56300">
    <property type="entry name" value="Metallo-dependent phosphatases"/>
    <property type="match status" value="1"/>
</dbReference>
<evidence type="ECO:0000256" key="4">
    <source>
        <dbReference type="ARBA" id="ARBA00022722"/>
    </source>
</evidence>
<dbReference type="Gene3D" id="3.60.21.10">
    <property type="match status" value="1"/>
</dbReference>
<keyword evidence="7" id="KW-0255">Endonuclease</keyword>
<feature type="domain" description="Nuclease SbcCD subunit D C-terminal" evidence="9">
    <location>
        <begin position="275"/>
        <end position="346"/>
    </location>
</feature>
<dbReference type="InterPro" id="IPR026843">
    <property type="entry name" value="SbcD_C"/>
</dbReference>
<feature type="domain" description="Calcineurin-like phosphoesterase" evidence="8">
    <location>
        <begin position="1"/>
        <end position="226"/>
    </location>
</feature>
<comment type="function">
    <text evidence="7">SbcCD cleaves DNA hairpin structures. These structures can inhibit DNA replication and are intermediates in certain DNA recombination reactions. The complex acts as a 3'-&gt;5' double strand exonuclease that can open hairpins. It also has a 5' single-strand endonuclease activity.</text>
</comment>
<evidence type="ECO:0000256" key="5">
    <source>
        <dbReference type="ARBA" id="ARBA00022801"/>
    </source>
</evidence>
<dbReference type="GO" id="GO:0006310">
    <property type="term" value="P:DNA recombination"/>
    <property type="evidence" value="ECO:0007669"/>
    <property type="project" value="UniProtKB-KW"/>
</dbReference>
<dbReference type="InterPro" id="IPR041796">
    <property type="entry name" value="Mre11_N"/>
</dbReference>
<proteinExistence type="inferred from homology"/>
<dbReference type="Proteomes" id="UP000276568">
    <property type="component" value="Unassembled WGS sequence"/>
</dbReference>
<dbReference type="AlphaFoldDB" id="A0A3N0HZE3"/>
<keyword evidence="6 7" id="KW-0269">Exonuclease</keyword>
<evidence type="ECO:0000256" key="7">
    <source>
        <dbReference type="RuleBase" id="RU363069"/>
    </source>
</evidence>
<dbReference type="GO" id="GO:0006260">
    <property type="term" value="P:DNA replication"/>
    <property type="evidence" value="ECO:0007669"/>
    <property type="project" value="UniProtKB-KW"/>
</dbReference>
<reference evidence="10 11" key="1">
    <citation type="submission" date="2018-11" db="EMBL/GenBank/DDBJ databases">
        <title>Clostridium sp. nov., a member of the family Erysipelotrichaceae isolated from pig faeces.</title>
        <authorList>
            <person name="Chang Y.-H."/>
        </authorList>
    </citation>
    <scope>NUCLEOTIDE SEQUENCE [LARGE SCALE GENOMIC DNA]</scope>
    <source>
        <strain evidence="10 11">YH-panp20</strain>
    </source>
</reference>
<dbReference type="InterPro" id="IPR050535">
    <property type="entry name" value="DNA_Repair-Maintenance_Comp"/>
</dbReference>
<evidence type="ECO:0000256" key="3">
    <source>
        <dbReference type="ARBA" id="ARBA00013365"/>
    </source>
</evidence>
<evidence type="ECO:0000313" key="11">
    <source>
        <dbReference type="Proteomes" id="UP000276568"/>
    </source>
</evidence>